<evidence type="ECO:0000256" key="2">
    <source>
        <dbReference type="ARBA" id="ARBA00022448"/>
    </source>
</evidence>
<dbReference type="GO" id="GO:0016020">
    <property type="term" value="C:membrane"/>
    <property type="evidence" value="ECO:0007669"/>
    <property type="project" value="UniProtKB-SubCell"/>
</dbReference>
<proteinExistence type="predicted"/>
<feature type="transmembrane region" description="Helical" evidence="6">
    <location>
        <begin position="247"/>
        <end position="266"/>
    </location>
</feature>
<keyword evidence="10" id="KW-1185">Reference proteome</keyword>
<comment type="caution">
    <text evidence="8">The sequence shown here is derived from an EMBL/GenBank/DDBJ whole genome shotgun (WGS) entry which is preliminary data.</text>
</comment>
<organism evidence="8 10">
    <name type="scientific">Polarella glacialis</name>
    <name type="common">Dinoflagellate</name>
    <dbReference type="NCBI Taxonomy" id="89957"/>
    <lineage>
        <taxon>Eukaryota</taxon>
        <taxon>Sar</taxon>
        <taxon>Alveolata</taxon>
        <taxon>Dinophyceae</taxon>
        <taxon>Suessiales</taxon>
        <taxon>Suessiaceae</taxon>
        <taxon>Polarella</taxon>
    </lineage>
</organism>
<accession>A0A813FH80</accession>
<dbReference type="InterPro" id="IPR020846">
    <property type="entry name" value="MFS_dom"/>
</dbReference>
<keyword evidence="2" id="KW-0813">Transport</keyword>
<gene>
    <name evidence="8" type="ORF">PGLA1383_LOCUS31554</name>
    <name evidence="9" type="ORF">PGLA1383_LOCUS51654</name>
</gene>
<feature type="transmembrane region" description="Helical" evidence="6">
    <location>
        <begin position="93"/>
        <end position="112"/>
    </location>
</feature>
<feature type="transmembrane region" description="Helical" evidence="6">
    <location>
        <begin position="341"/>
        <end position="360"/>
    </location>
</feature>
<evidence type="ECO:0000313" key="10">
    <source>
        <dbReference type="Proteomes" id="UP000654075"/>
    </source>
</evidence>
<evidence type="ECO:0000259" key="7">
    <source>
        <dbReference type="PROSITE" id="PS50850"/>
    </source>
</evidence>
<dbReference type="AlphaFoldDB" id="A0A813FH80"/>
<dbReference type="PANTHER" id="PTHR23511">
    <property type="entry name" value="SYNAPTIC VESICLE GLYCOPROTEIN 2"/>
    <property type="match status" value="1"/>
</dbReference>
<evidence type="ECO:0000313" key="9">
    <source>
        <dbReference type="EMBL" id="CAE8636153.1"/>
    </source>
</evidence>
<dbReference type="SUPFAM" id="SSF103473">
    <property type="entry name" value="MFS general substrate transporter"/>
    <property type="match status" value="1"/>
</dbReference>
<feature type="transmembrane region" description="Helical" evidence="6">
    <location>
        <begin position="177"/>
        <end position="202"/>
    </location>
</feature>
<evidence type="ECO:0000256" key="1">
    <source>
        <dbReference type="ARBA" id="ARBA00004141"/>
    </source>
</evidence>
<feature type="transmembrane region" description="Helical" evidence="6">
    <location>
        <begin position="214"/>
        <end position="240"/>
    </location>
</feature>
<feature type="transmembrane region" description="Helical" evidence="6">
    <location>
        <begin position="278"/>
        <end position="298"/>
    </location>
</feature>
<protein>
    <recommendedName>
        <fullName evidence="7">Major facilitator superfamily (MFS) profile domain-containing protein</fullName>
    </recommendedName>
</protein>
<dbReference type="Gene3D" id="1.20.1250.20">
    <property type="entry name" value="MFS general substrate transporter like domains"/>
    <property type="match status" value="1"/>
</dbReference>
<evidence type="ECO:0000256" key="5">
    <source>
        <dbReference type="ARBA" id="ARBA00023136"/>
    </source>
</evidence>
<dbReference type="EMBL" id="CAJNNV010031419">
    <property type="protein sequence ID" value="CAE8636153.1"/>
    <property type="molecule type" value="Genomic_DNA"/>
</dbReference>
<dbReference type="InterPro" id="IPR036259">
    <property type="entry name" value="MFS_trans_sf"/>
</dbReference>
<comment type="subcellular location">
    <subcellularLocation>
        <location evidence="1">Membrane</location>
        <topology evidence="1">Multi-pass membrane protein</topology>
    </subcellularLocation>
</comment>
<evidence type="ECO:0000313" key="8">
    <source>
        <dbReference type="EMBL" id="CAE8613810.1"/>
    </source>
</evidence>
<reference evidence="8" key="1">
    <citation type="submission" date="2021-02" db="EMBL/GenBank/DDBJ databases">
        <authorList>
            <person name="Dougan E. K."/>
            <person name="Rhodes N."/>
            <person name="Thang M."/>
            <person name="Chan C."/>
        </authorList>
    </citation>
    <scope>NUCLEOTIDE SEQUENCE</scope>
</reference>
<feature type="domain" description="Major facilitator superfamily (MFS) profile" evidence="7">
    <location>
        <begin position="1"/>
        <end position="364"/>
    </location>
</feature>
<dbReference type="GO" id="GO:0022857">
    <property type="term" value="F:transmembrane transporter activity"/>
    <property type="evidence" value="ECO:0007669"/>
    <property type="project" value="InterPro"/>
</dbReference>
<dbReference type="Proteomes" id="UP000654075">
    <property type="component" value="Unassembled WGS sequence"/>
</dbReference>
<sequence length="392" mass="42567">MILASYAGIFVFSNISSLASNATELAIFRFAVGLAIGIGQPAWLAISAEITPSYWRMLMGAGGQTLFALGEVYTALLMTQDDPTLQALHWRQLLRYGAMPSLVLGMFGFFLLEESSSFLASKGQHAEAKKVLENMRRDNQADGVPVDFKLPQATVGGEQTFLQLVKRHGKVIAGSHLLIPTLVTMYSCFMINLTFYGCLFAFPQVLPSLVESSAASQLLVGALCELPGAVAGLIVGLLVPRKTGIKFYLTMTTATMLLFIIGAHNLRKHWLMRVVTFAGYYGIKMIPTIGIVLVYQVATELYPTEVRTTGSALCLAGGRVAATLSPLFYELVVEVTGNYLYFFLVIASLLLVNLYLIDLLPETANLVLKDDLPEEVLFQTPPGAQIEGSSSA</sequence>
<feature type="transmembrane region" description="Helical" evidence="6">
    <location>
        <begin position="58"/>
        <end position="78"/>
    </location>
</feature>
<dbReference type="Pfam" id="PF00083">
    <property type="entry name" value="Sugar_tr"/>
    <property type="match status" value="1"/>
</dbReference>
<keyword evidence="4 6" id="KW-1133">Transmembrane helix</keyword>
<name>A0A813FH80_POLGL</name>
<dbReference type="PROSITE" id="PS50850">
    <property type="entry name" value="MFS"/>
    <property type="match status" value="1"/>
</dbReference>
<keyword evidence="5 6" id="KW-0472">Membrane</keyword>
<dbReference type="PANTHER" id="PTHR23511:SF34">
    <property type="entry name" value="SYNAPTIC VESICLE GLYCOPROTEIN 2"/>
    <property type="match status" value="1"/>
</dbReference>
<dbReference type="OrthoDB" id="4139357at2759"/>
<keyword evidence="3 6" id="KW-0812">Transmembrane</keyword>
<dbReference type="InterPro" id="IPR005828">
    <property type="entry name" value="MFS_sugar_transport-like"/>
</dbReference>
<evidence type="ECO:0000256" key="4">
    <source>
        <dbReference type="ARBA" id="ARBA00022989"/>
    </source>
</evidence>
<dbReference type="OMA" id="SICAMVA"/>
<evidence type="ECO:0000256" key="3">
    <source>
        <dbReference type="ARBA" id="ARBA00022692"/>
    </source>
</evidence>
<dbReference type="EMBL" id="CAJNNV010025312">
    <property type="protein sequence ID" value="CAE8613810.1"/>
    <property type="molecule type" value="Genomic_DNA"/>
</dbReference>
<evidence type="ECO:0000256" key="6">
    <source>
        <dbReference type="SAM" id="Phobius"/>
    </source>
</evidence>
<feature type="transmembrane region" description="Helical" evidence="6">
    <location>
        <begin position="27"/>
        <end position="46"/>
    </location>
</feature>